<dbReference type="KEGG" id="dma:DMR_36400"/>
<name>C4XM03_SOLM1</name>
<organism evidence="1 2">
    <name type="scientific">Solidesulfovibrio magneticus (strain ATCC 700980 / DSM 13731 / RS-1)</name>
    <name type="common">Desulfovibrio magneticus</name>
    <dbReference type="NCBI Taxonomy" id="573370"/>
    <lineage>
        <taxon>Bacteria</taxon>
        <taxon>Pseudomonadati</taxon>
        <taxon>Thermodesulfobacteriota</taxon>
        <taxon>Desulfovibrionia</taxon>
        <taxon>Desulfovibrionales</taxon>
        <taxon>Desulfovibrionaceae</taxon>
        <taxon>Solidesulfovibrio</taxon>
    </lineage>
</organism>
<reference evidence="1 2" key="1">
    <citation type="journal article" date="2009" name="Genome Res.">
        <title>Whole genome sequence of Desulfovibrio magneticus strain RS-1 revealed common gene clusters in magnetotactic bacteria.</title>
        <authorList>
            <person name="Nakazawa H."/>
            <person name="Arakaki A."/>
            <person name="Narita-Yamada S."/>
            <person name="Yashiro I."/>
            <person name="Jinno K."/>
            <person name="Aoki N."/>
            <person name="Tsuruyama A."/>
            <person name="Okamura Y."/>
            <person name="Tanikawa S."/>
            <person name="Fujita N."/>
            <person name="Takeyama H."/>
            <person name="Matsunaga T."/>
        </authorList>
    </citation>
    <scope>NUCLEOTIDE SEQUENCE [LARGE SCALE GENOMIC DNA]</scope>
    <source>
        <strain evidence="2">ATCC 700980 / DSM 13731 / RS-1</strain>
    </source>
</reference>
<sequence length="232" mass="27374">MNIKRAYFSMEDLAKRGWSLRLTQSLYGEPDITVSAGIHQKQWRFFDKTKIYSIEKMREFNLARDVRVKKSNQRIVRNLSHQAKFAYNFCKHFQLKVNESGSATLISRALDLYDKVMMQKTGLRKPSGDRCWHHEIPSGEILEVILEYIKIRESNYLYGRNYIDMLRIELTKRGAEFSDYQKCVCILDKVSNQAILNKHPDILMYCDDIEFEKEFERNSGHGDQDVGTLIYH</sequence>
<evidence type="ECO:0000313" key="2">
    <source>
        <dbReference type="Proteomes" id="UP000009071"/>
    </source>
</evidence>
<dbReference type="RefSeq" id="WP_015862273.1">
    <property type="nucleotide sequence ID" value="NC_012796.1"/>
</dbReference>
<evidence type="ECO:0000313" key="1">
    <source>
        <dbReference type="EMBL" id="BAH77131.1"/>
    </source>
</evidence>
<dbReference type="EMBL" id="AP010904">
    <property type="protein sequence ID" value="BAH77131.1"/>
    <property type="molecule type" value="Genomic_DNA"/>
</dbReference>
<dbReference type="STRING" id="573370.DMR_36400"/>
<accession>C4XM03</accession>
<protein>
    <submittedName>
        <fullName evidence="1">Uncharacterized protein</fullName>
    </submittedName>
</protein>
<dbReference type="AlphaFoldDB" id="C4XM03"/>
<dbReference type="OrthoDB" id="5452077at2"/>
<dbReference type="HOGENOM" id="CLU_1193260_0_0_7"/>
<dbReference type="Proteomes" id="UP000009071">
    <property type="component" value="Chromosome"/>
</dbReference>
<proteinExistence type="predicted"/>
<keyword evidence="2" id="KW-1185">Reference proteome</keyword>
<gene>
    <name evidence="1" type="ordered locus">DMR_36400</name>
</gene>